<keyword evidence="11 13" id="KW-0472">Membrane</keyword>
<dbReference type="InterPro" id="IPR005467">
    <property type="entry name" value="His_kinase_dom"/>
</dbReference>
<dbReference type="RefSeq" id="WP_276644419.1">
    <property type="nucleotide sequence ID" value="NZ_QEWE01000029.1"/>
</dbReference>
<name>A0A3E0JZP5_9BACI</name>
<keyword evidence="7" id="KW-0547">Nucleotide-binding</keyword>
<dbReference type="Gene3D" id="6.10.340.10">
    <property type="match status" value="1"/>
</dbReference>
<dbReference type="InterPro" id="IPR003660">
    <property type="entry name" value="HAMP_dom"/>
</dbReference>
<dbReference type="PROSITE" id="PS50885">
    <property type="entry name" value="HAMP"/>
    <property type="match status" value="1"/>
</dbReference>
<feature type="domain" description="Histidine kinase" evidence="14">
    <location>
        <begin position="275"/>
        <end position="474"/>
    </location>
</feature>
<sequence>MKTIRTKLIAYFLVFVLLFNCAATAIYLSSSQLLNAYDSGIDRFFILNSISQTITELIGKVNRFVVERDIDDVKDFQQLRMELENGKELLDNKMSGLDPYQLKKYENMIDTLIEESELTIGFALKDDIDLYNFHLQEAQNTSNYIKETTLDLIDLELNEYQTFYRQLNERNENFRRFIIFLFLSSTLLAVFFALWFSKELNQPIQALTKMAREVSAGNLEGEALKIRTNDELKILGEAFNQMRGNIRDLIEEIRKKSEQEQLLKDLELKHLQNQIQPHFLFNTLNTISRMAFLEDAEQTMKLIESVSSLLRYSLGDLKKSVTLAEEIKVVEDYFHIQRTRFFDRISFSAHIDQNCLDTEIPRLILQPIIENAFIHGVEGKEEGGEIRLSVRQSGDVVIVEVKDNGAGMAEEKIRKYLSMDAGRPSDAHTGHTTGLGLENVIRRLQLFYGKKEVINISSKLGEGTTVQLFLPKKQRTANREKG</sequence>
<dbReference type="InterPro" id="IPR050640">
    <property type="entry name" value="Bact_2-comp_sensor_kinase"/>
</dbReference>
<dbReference type="SUPFAM" id="SSF55874">
    <property type="entry name" value="ATPase domain of HSP90 chaperone/DNA topoisomerase II/histidine kinase"/>
    <property type="match status" value="1"/>
</dbReference>
<dbReference type="Pfam" id="PF02518">
    <property type="entry name" value="HATPase_c"/>
    <property type="match status" value="1"/>
</dbReference>
<dbReference type="Proteomes" id="UP000257014">
    <property type="component" value="Unassembled WGS sequence"/>
</dbReference>
<evidence type="ECO:0000256" key="1">
    <source>
        <dbReference type="ARBA" id="ARBA00000085"/>
    </source>
</evidence>
<dbReference type="PANTHER" id="PTHR34220">
    <property type="entry name" value="SENSOR HISTIDINE KINASE YPDA"/>
    <property type="match status" value="1"/>
</dbReference>
<evidence type="ECO:0000256" key="13">
    <source>
        <dbReference type="SAM" id="Phobius"/>
    </source>
</evidence>
<feature type="domain" description="HAMP" evidence="15">
    <location>
        <begin position="198"/>
        <end position="251"/>
    </location>
</feature>
<keyword evidence="6" id="KW-0808">Transferase</keyword>
<organism evidence="16 17">
    <name type="scientific">Caldibacillus debilis</name>
    <dbReference type="NCBI Taxonomy" id="301148"/>
    <lineage>
        <taxon>Bacteria</taxon>
        <taxon>Bacillati</taxon>
        <taxon>Bacillota</taxon>
        <taxon>Bacilli</taxon>
        <taxon>Bacillales</taxon>
        <taxon>Bacillaceae</taxon>
        <taxon>Caldibacillus</taxon>
    </lineage>
</organism>
<evidence type="ECO:0000256" key="9">
    <source>
        <dbReference type="ARBA" id="ARBA00022840"/>
    </source>
</evidence>
<evidence type="ECO:0000256" key="12">
    <source>
        <dbReference type="SAM" id="Coils"/>
    </source>
</evidence>
<evidence type="ECO:0000256" key="10">
    <source>
        <dbReference type="ARBA" id="ARBA00023012"/>
    </source>
</evidence>
<dbReference type="InterPro" id="IPR004358">
    <property type="entry name" value="Sig_transdc_His_kin-like_C"/>
</dbReference>
<evidence type="ECO:0000313" key="17">
    <source>
        <dbReference type="Proteomes" id="UP000257014"/>
    </source>
</evidence>
<dbReference type="PRINTS" id="PR00344">
    <property type="entry name" value="BCTRLSENSOR"/>
</dbReference>
<comment type="catalytic activity">
    <reaction evidence="1">
        <text>ATP + protein L-histidine = ADP + protein N-phospho-L-histidine.</text>
        <dbReference type="EC" id="2.7.13.3"/>
    </reaction>
</comment>
<dbReference type="SMART" id="SM00387">
    <property type="entry name" value="HATPase_c"/>
    <property type="match status" value="1"/>
</dbReference>
<comment type="subcellular location">
    <subcellularLocation>
        <location evidence="2">Cell membrane</location>
        <topology evidence="2">Multi-pass membrane protein</topology>
    </subcellularLocation>
</comment>
<dbReference type="Pfam" id="PF06580">
    <property type="entry name" value="His_kinase"/>
    <property type="match status" value="1"/>
</dbReference>
<dbReference type="EC" id="2.7.13.3" evidence="3"/>
<gene>
    <name evidence="16" type="ORF">C6P37_14330</name>
</gene>
<dbReference type="GO" id="GO:0005886">
    <property type="term" value="C:plasma membrane"/>
    <property type="evidence" value="ECO:0007669"/>
    <property type="project" value="UniProtKB-SubCell"/>
</dbReference>
<keyword evidence="10" id="KW-0902">Two-component regulatory system</keyword>
<dbReference type="GO" id="GO:0005524">
    <property type="term" value="F:ATP binding"/>
    <property type="evidence" value="ECO:0007669"/>
    <property type="project" value="UniProtKB-KW"/>
</dbReference>
<evidence type="ECO:0000256" key="6">
    <source>
        <dbReference type="ARBA" id="ARBA00022679"/>
    </source>
</evidence>
<keyword evidence="5" id="KW-0597">Phosphoprotein</keyword>
<evidence type="ECO:0000256" key="5">
    <source>
        <dbReference type="ARBA" id="ARBA00022553"/>
    </source>
</evidence>
<protein>
    <recommendedName>
        <fullName evidence="3">histidine kinase</fullName>
        <ecNumber evidence="3">2.7.13.3</ecNumber>
    </recommendedName>
</protein>
<dbReference type="AlphaFoldDB" id="A0A3E0JZP5"/>
<evidence type="ECO:0000256" key="3">
    <source>
        <dbReference type="ARBA" id="ARBA00012438"/>
    </source>
</evidence>
<keyword evidence="8" id="KW-0418">Kinase</keyword>
<evidence type="ECO:0000259" key="15">
    <source>
        <dbReference type="PROSITE" id="PS50885"/>
    </source>
</evidence>
<dbReference type="Gene3D" id="3.30.565.10">
    <property type="entry name" value="Histidine kinase-like ATPase, C-terminal domain"/>
    <property type="match status" value="1"/>
</dbReference>
<accession>A0A3E0JZP5</accession>
<dbReference type="InterPro" id="IPR010559">
    <property type="entry name" value="Sig_transdc_His_kin_internal"/>
</dbReference>
<evidence type="ECO:0000256" key="8">
    <source>
        <dbReference type="ARBA" id="ARBA00022777"/>
    </source>
</evidence>
<evidence type="ECO:0000259" key="14">
    <source>
        <dbReference type="PROSITE" id="PS50109"/>
    </source>
</evidence>
<evidence type="ECO:0000256" key="11">
    <source>
        <dbReference type="ARBA" id="ARBA00023136"/>
    </source>
</evidence>
<dbReference type="SUPFAM" id="SSF158472">
    <property type="entry name" value="HAMP domain-like"/>
    <property type="match status" value="1"/>
</dbReference>
<keyword evidence="13" id="KW-1133">Transmembrane helix</keyword>
<proteinExistence type="predicted"/>
<evidence type="ECO:0000256" key="2">
    <source>
        <dbReference type="ARBA" id="ARBA00004651"/>
    </source>
</evidence>
<keyword evidence="12" id="KW-0175">Coiled coil</keyword>
<feature type="transmembrane region" description="Helical" evidence="13">
    <location>
        <begin position="177"/>
        <end position="196"/>
    </location>
</feature>
<keyword evidence="13" id="KW-0812">Transmembrane</keyword>
<keyword evidence="4" id="KW-1003">Cell membrane</keyword>
<reference evidence="16 17" key="1">
    <citation type="submission" date="2018-03" db="EMBL/GenBank/DDBJ databases">
        <authorList>
            <person name="Keele B.F."/>
        </authorList>
    </citation>
    <scope>NUCLEOTIDE SEQUENCE [LARGE SCALE GENOMIC DNA]</scope>
    <source>
        <strain evidence="16">ZCTH4_d</strain>
    </source>
</reference>
<dbReference type="InterPro" id="IPR036890">
    <property type="entry name" value="HATPase_C_sf"/>
</dbReference>
<evidence type="ECO:0000256" key="4">
    <source>
        <dbReference type="ARBA" id="ARBA00022475"/>
    </source>
</evidence>
<keyword evidence="9" id="KW-0067">ATP-binding</keyword>
<dbReference type="GO" id="GO:0000155">
    <property type="term" value="F:phosphorelay sensor kinase activity"/>
    <property type="evidence" value="ECO:0007669"/>
    <property type="project" value="InterPro"/>
</dbReference>
<dbReference type="Pfam" id="PF00672">
    <property type="entry name" value="HAMP"/>
    <property type="match status" value="1"/>
</dbReference>
<dbReference type="PANTHER" id="PTHR34220:SF7">
    <property type="entry name" value="SENSOR HISTIDINE KINASE YPDA"/>
    <property type="match status" value="1"/>
</dbReference>
<dbReference type="EMBL" id="QEWE01000029">
    <property type="protein sequence ID" value="REJ25915.1"/>
    <property type="molecule type" value="Genomic_DNA"/>
</dbReference>
<comment type="caution">
    <text evidence="16">The sequence shown here is derived from an EMBL/GenBank/DDBJ whole genome shotgun (WGS) entry which is preliminary data.</text>
</comment>
<feature type="coiled-coil region" evidence="12">
    <location>
        <begin position="239"/>
        <end position="269"/>
    </location>
</feature>
<dbReference type="CDD" id="cd06225">
    <property type="entry name" value="HAMP"/>
    <property type="match status" value="1"/>
</dbReference>
<evidence type="ECO:0000256" key="7">
    <source>
        <dbReference type="ARBA" id="ARBA00022741"/>
    </source>
</evidence>
<evidence type="ECO:0000313" key="16">
    <source>
        <dbReference type="EMBL" id="REJ25915.1"/>
    </source>
</evidence>
<dbReference type="InterPro" id="IPR003594">
    <property type="entry name" value="HATPase_dom"/>
</dbReference>
<dbReference type="SMART" id="SM00304">
    <property type="entry name" value="HAMP"/>
    <property type="match status" value="1"/>
</dbReference>
<dbReference type="PROSITE" id="PS50109">
    <property type="entry name" value="HIS_KIN"/>
    <property type="match status" value="1"/>
</dbReference>